<dbReference type="AlphaFoldDB" id="A0AAU7MVB2"/>
<proteinExistence type="predicted"/>
<sequence>MMFSTNNTNRFDNKEQVAFDTYLSYLTGISKSIESSVEAIDDFLDEITKNRAFRKIQAKSDVDIDKISKLLRNAWYTEFQLNNLSITSDFAGFSLHWGQVYAYYSCYLQIRVYLISQNQNVNPKHRTTLRQFSEELKRRRQLFPSPWRILCDKDPEQNIFVNKAEPFRDVHQLSNEAKLNPIDNFAKFLKTTRKKEIERKCKEWKEENKKKRISPAARIEIIESTPPTSIYDCLYRLRIRANYENADTFIFSTIPDSHSQDFHNSLKNIVWISSLILETISAKYISSKSYKPIIDKYEDMMGNKVKSREELAPITRYKLFEERIK</sequence>
<accession>A0AAU7MVB2</accession>
<dbReference type="RefSeq" id="WP_349351265.1">
    <property type="nucleotide sequence ID" value="NZ_CP157804.1"/>
</dbReference>
<dbReference type="KEGG" id="fld:ABNE31_11695"/>
<reference evidence="1" key="1">
    <citation type="submission" date="2024-05" db="EMBL/GenBank/DDBJ databases">
        <title>Draft Genome Sequences of Flagellimonas sp. MMG031 and Marinobacter sp. MMG032 Isolated from the dinoflagellate Symbiodinium pilosum.</title>
        <authorList>
            <person name="Shikuma N.J."/>
            <person name="Farrell M.V."/>
        </authorList>
    </citation>
    <scope>NUCLEOTIDE SEQUENCE</scope>
    <source>
        <strain evidence="1">MMG031</strain>
    </source>
</reference>
<gene>
    <name evidence="1" type="ORF">ABNE31_11695</name>
</gene>
<name>A0AAU7MVB2_9FLAO</name>
<protein>
    <submittedName>
        <fullName evidence="1">Uncharacterized protein</fullName>
    </submittedName>
</protein>
<dbReference type="EMBL" id="CP157804">
    <property type="protein sequence ID" value="XBQ22263.1"/>
    <property type="molecule type" value="Genomic_DNA"/>
</dbReference>
<evidence type="ECO:0000313" key="1">
    <source>
        <dbReference type="EMBL" id="XBQ22263.1"/>
    </source>
</evidence>
<organism evidence="1">
    <name type="scientific">Flagellimonas sp. MMG031</name>
    <dbReference type="NCBI Taxonomy" id="3158549"/>
    <lineage>
        <taxon>Bacteria</taxon>
        <taxon>Pseudomonadati</taxon>
        <taxon>Bacteroidota</taxon>
        <taxon>Flavobacteriia</taxon>
        <taxon>Flavobacteriales</taxon>
        <taxon>Flavobacteriaceae</taxon>
        <taxon>Flagellimonas</taxon>
    </lineage>
</organism>